<dbReference type="RefSeq" id="WP_180336623.1">
    <property type="nucleotide sequence ID" value="NZ_CP098604.1"/>
</dbReference>
<protein>
    <submittedName>
        <fullName evidence="2">Uncharacterized protein</fullName>
    </submittedName>
</protein>
<sequence>MDSQSHSSAQAQPGRKDPGPYTVTVYLAAPGTTVRDEKGHGHPSSAGHAYFMISDGEHKSGYGFSPIKTGVKGPGHVVRYEYKSGM</sequence>
<organism evidence="2">
    <name type="scientific">Xanthomonas hortorum pv. pelargonii</name>
    <dbReference type="NCBI Taxonomy" id="453602"/>
    <lineage>
        <taxon>Bacteria</taxon>
        <taxon>Pseudomonadati</taxon>
        <taxon>Pseudomonadota</taxon>
        <taxon>Gammaproteobacteria</taxon>
        <taxon>Lysobacterales</taxon>
        <taxon>Lysobacteraceae</taxon>
        <taxon>Xanthomonas</taxon>
    </lineage>
</organism>
<dbReference type="EMBL" id="LR828261">
    <property type="protein sequence ID" value="CAD0299603.1"/>
    <property type="molecule type" value="Genomic_DNA"/>
</dbReference>
<evidence type="ECO:0000256" key="1">
    <source>
        <dbReference type="SAM" id="MobiDB-lite"/>
    </source>
</evidence>
<name>A0A6V7BBH9_9XANT</name>
<evidence type="ECO:0000313" key="2">
    <source>
        <dbReference type="EMBL" id="CAD0299603.1"/>
    </source>
</evidence>
<gene>
    <name evidence="2" type="ORF">CFBP2533_01830</name>
</gene>
<accession>A0A6V7BBH9</accession>
<dbReference type="EMBL" id="LR828261">
    <property type="protein sequence ID" value="CAD0299616.1"/>
    <property type="molecule type" value="Genomic_DNA"/>
</dbReference>
<proteinExistence type="predicted"/>
<dbReference type="AlphaFoldDB" id="A0A6V7BBH9"/>
<reference evidence="2" key="1">
    <citation type="submission" date="2020-07" db="EMBL/GenBank/DDBJ databases">
        <authorList>
            <person name="Pothier F. J."/>
        </authorList>
    </citation>
    <scope>NUCLEOTIDE SEQUENCE</scope>
    <source>
        <strain evidence="2">CFBP 2533</strain>
    </source>
</reference>
<feature type="compositionally biased region" description="Polar residues" evidence="1">
    <location>
        <begin position="1"/>
        <end position="11"/>
    </location>
</feature>
<feature type="region of interest" description="Disordered" evidence="1">
    <location>
        <begin position="1"/>
        <end position="22"/>
    </location>
</feature>